<dbReference type="Proteomes" id="UP000182567">
    <property type="component" value="Chromosome"/>
</dbReference>
<reference evidence="3" key="1">
    <citation type="submission" date="2016-10" db="EMBL/GenBank/DDBJ databases">
        <title>Pseudomonas frederiksbergensis ERGS4:02 complete genome.</title>
        <authorList>
            <person name="Kumar R."/>
            <person name="Acharya V."/>
            <person name="Singh D."/>
        </authorList>
    </citation>
    <scope>NUCLEOTIDE SEQUENCE [LARGE SCALE GENOMIC DNA]</scope>
    <source>
        <strain evidence="3">ERGS4:02</strain>
    </source>
</reference>
<evidence type="ECO:0000313" key="3">
    <source>
        <dbReference type="Proteomes" id="UP000182567"/>
    </source>
</evidence>
<dbReference type="AlphaFoldDB" id="A0A1J0EF76"/>
<dbReference type="InterPro" id="IPR057700">
    <property type="entry name" value="DUF7940"/>
</dbReference>
<keyword evidence="1" id="KW-1133">Transmembrane helix</keyword>
<accession>A0A1J0EF76</accession>
<feature type="transmembrane region" description="Helical" evidence="1">
    <location>
        <begin position="12"/>
        <end position="32"/>
    </location>
</feature>
<organism evidence="2 3">
    <name type="scientific">Pseudomonas frederiksbergensis</name>
    <dbReference type="NCBI Taxonomy" id="104087"/>
    <lineage>
        <taxon>Bacteria</taxon>
        <taxon>Pseudomonadati</taxon>
        <taxon>Pseudomonadota</taxon>
        <taxon>Gammaproteobacteria</taxon>
        <taxon>Pseudomonadales</taxon>
        <taxon>Pseudomonadaceae</taxon>
        <taxon>Pseudomonas</taxon>
    </lineage>
</organism>
<name>A0A1J0EF76_9PSED</name>
<evidence type="ECO:0000313" key="2">
    <source>
        <dbReference type="EMBL" id="APC14544.1"/>
    </source>
</evidence>
<dbReference type="RefSeq" id="WP_071550544.1">
    <property type="nucleotide sequence ID" value="NZ_CP017886.1"/>
</dbReference>
<protein>
    <submittedName>
        <fullName evidence="2">Uncharacterized protein</fullName>
    </submittedName>
</protein>
<sequence>MKLICTWRCCYKLYSVQLGVLLALLGVAQLELLPMWQAQLSDRAYATLNSVLALLLTVVRLIKQGPPDQGASS</sequence>
<dbReference type="EMBL" id="CP017886">
    <property type="protein sequence ID" value="APC14544.1"/>
    <property type="molecule type" value="Genomic_DNA"/>
</dbReference>
<dbReference type="GeneID" id="46906955"/>
<feature type="transmembrane region" description="Helical" evidence="1">
    <location>
        <begin position="44"/>
        <end position="62"/>
    </location>
</feature>
<keyword evidence="1" id="KW-0472">Membrane</keyword>
<gene>
    <name evidence="2" type="ORF">BLL42_01890</name>
</gene>
<dbReference type="OrthoDB" id="6905582at2"/>
<keyword evidence="1" id="KW-0812">Transmembrane</keyword>
<proteinExistence type="predicted"/>
<evidence type="ECO:0000256" key="1">
    <source>
        <dbReference type="SAM" id="Phobius"/>
    </source>
</evidence>
<dbReference type="Pfam" id="PF25612">
    <property type="entry name" value="DUF7940"/>
    <property type="match status" value="1"/>
</dbReference>